<dbReference type="GO" id="GO:0000286">
    <property type="term" value="F:alanine dehydrogenase activity"/>
    <property type="evidence" value="ECO:0007669"/>
    <property type="project" value="UniProtKB-UniRule"/>
</dbReference>
<evidence type="ECO:0000313" key="3">
    <source>
        <dbReference type="Proteomes" id="UP000245657"/>
    </source>
</evidence>
<dbReference type="InterPro" id="IPR028609">
    <property type="entry name" value="AlaDH_arch-typ"/>
</dbReference>
<dbReference type="InterPro" id="IPR036291">
    <property type="entry name" value="NAD(P)-bd_dom_sf"/>
</dbReference>
<dbReference type="OrthoDB" id="21421at2157"/>
<dbReference type="Pfam" id="PF02423">
    <property type="entry name" value="OCD_Mu_crystall"/>
    <property type="match status" value="1"/>
</dbReference>
<name>A0A2V2N4M6_9EURY</name>
<dbReference type="EC" id="1.4.1.1" evidence="1"/>
<comment type="function">
    <text evidence="1">Catalyzes the NAD(+)-dependent oxidative deamination of L-alanine to pyruvate, and the reverse reaction, the reductive amination of pyruvate.</text>
</comment>
<dbReference type="InterPro" id="IPR003462">
    <property type="entry name" value="ODC_Mu_crystall"/>
</dbReference>
<dbReference type="EMBL" id="QGMY01000008">
    <property type="protein sequence ID" value="PWR71468.1"/>
    <property type="molecule type" value="Genomic_DNA"/>
</dbReference>
<dbReference type="GeneID" id="97550389"/>
<comment type="caution">
    <text evidence="1">Lacks conserved residue(s) required for the propagation of feature annotation.</text>
</comment>
<dbReference type="GO" id="GO:0005737">
    <property type="term" value="C:cytoplasm"/>
    <property type="evidence" value="ECO:0007669"/>
    <property type="project" value="TreeGrafter"/>
</dbReference>
<dbReference type="Proteomes" id="UP000245657">
    <property type="component" value="Unassembled WGS sequence"/>
</dbReference>
<dbReference type="AlphaFoldDB" id="A0A2V2N4M6"/>
<gene>
    <name evidence="1" type="primary">ala</name>
    <name evidence="2" type="ORF">DK846_11435</name>
</gene>
<dbReference type="HAMAP" id="MF_00935">
    <property type="entry name" value="AlaDH_arch"/>
    <property type="match status" value="1"/>
</dbReference>
<comment type="similarity">
    <text evidence="1">Belongs to the ornithine cyclodeaminase/mu-crystallin family. Archaeal alanine dehydrogenase subfamily.</text>
</comment>
<keyword evidence="3" id="KW-1185">Reference proteome</keyword>
<dbReference type="PANTHER" id="PTHR13812">
    <property type="entry name" value="KETIMINE REDUCTASE MU-CRYSTALLIN"/>
    <property type="match status" value="1"/>
</dbReference>
<dbReference type="Gene3D" id="3.30.1780.10">
    <property type="entry name" value="ornithine cyclodeaminase, domain 1"/>
    <property type="match status" value="1"/>
</dbReference>
<evidence type="ECO:0000256" key="1">
    <source>
        <dbReference type="HAMAP-Rule" id="MF_00935"/>
    </source>
</evidence>
<protein>
    <recommendedName>
        <fullName evidence="1">Alanine dehydrogenase</fullName>
        <shortName evidence="1">AlaDH</shortName>
        <ecNumber evidence="1">1.4.1.1</ecNumber>
    </recommendedName>
</protein>
<dbReference type="SUPFAM" id="SSF51735">
    <property type="entry name" value="NAD(P)-binding Rossmann-fold domains"/>
    <property type="match status" value="1"/>
</dbReference>
<accession>A0A2V2N4M6</accession>
<dbReference type="FunFam" id="3.40.50.720:FF:000311">
    <property type="entry name" value="Ornithine cyclodeaminase"/>
    <property type="match status" value="1"/>
</dbReference>
<reference evidence="2 3" key="1">
    <citation type="submission" date="2018-05" db="EMBL/GenBank/DDBJ databases">
        <title>Draft genome of Methanospirillum lacunae Ki8-1.</title>
        <authorList>
            <person name="Dueholm M.S."/>
            <person name="Nielsen P.H."/>
            <person name="Bakmann L.F."/>
            <person name="Otzen D.E."/>
        </authorList>
    </citation>
    <scope>NUCLEOTIDE SEQUENCE [LARGE SCALE GENOMIC DNA]</scope>
    <source>
        <strain evidence="2 3">Ki8-1</strain>
    </source>
</reference>
<proteinExistence type="inferred from homology"/>
<comment type="caution">
    <text evidence="2">The sequence shown here is derived from an EMBL/GenBank/DDBJ whole genome shotgun (WGS) entry which is preliminary data.</text>
</comment>
<evidence type="ECO:0000313" key="2">
    <source>
        <dbReference type="EMBL" id="PWR71468.1"/>
    </source>
</evidence>
<keyword evidence="1" id="KW-0560">Oxidoreductase</keyword>
<feature type="binding site" evidence="1">
    <location>
        <begin position="133"/>
        <end position="134"/>
    </location>
    <ligand>
        <name>NAD(+)</name>
        <dbReference type="ChEBI" id="CHEBI:57540"/>
    </ligand>
</feature>
<feature type="binding site" evidence="1">
    <location>
        <begin position="213"/>
        <end position="215"/>
    </location>
    <ligand>
        <name>NAD(+)</name>
        <dbReference type="ChEBI" id="CHEBI:57540"/>
    </ligand>
</feature>
<feature type="binding site" evidence="1">
    <location>
        <position position="219"/>
    </location>
    <ligand>
        <name>NAD(+)</name>
        <dbReference type="ChEBI" id="CHEBI:57540"/>
    </ligand>
</feature>
<dbReference type="RefSeq" id="WP_109969086.1">
    <property type="nucleotide sequence ID" value="NZ_CP176093.1"/>
</dbReference>
<dbReference type="GO" id="GO:0006522">
    <property type="term" value="P:alanine metabolic process"/>
    <property type="evidence" value="ECO:0007669"/>
    <property type="project" value="UniProtKB-UniRule"/>
</dbReference>
<keyword evidence="1" id="KW-0520">NAD</keyword>
<dbReference type="GO" id="GO:0051287">
    <property type="term" value="F:NAD binding"/>
    <property type="evidence" value="ECO:0007669"/>
    <property type="project" value="UniProtKB-UniRule"/>
</dbReference>
<dbReference type="InterPro" id="IPR023401">
    <property type="entry name" value="ODC_N"/>
</dbReference>
<feature type="binding site" evidence="1">
    <location>
        <position position="106"/>
    </location>
    <ligand>
        <name>NAD(+)</name>
        <dbReference type="ChEBI" id="CHEBI:57540"/>
    </ligand>
</feature>
<organism evidence="2 3">
    <name type="scientific">Methanospirillum lacunae</name>
    <dbReference type="NCBI Taxonomy" id="668570"/>
    <lineage>
        <taxon>Archaea</taxon>
        <taxon>Methanobacteriati</taxon>
        <taxon>Methanobacteriota</taxon>
        <taxon>Stenosarchaea group</taxon>
        <taxon>Methanomicrobia</taxon>
        <taxon>Methanomicrobiales</taxon>
        <taxon>Methanospirillaceae</taxon>
        <taxon>Methanospirillum</taxon>
    </lineage>
</organism>
<dbReference type="Gene3D" id="3.40.50.720">
    <property type="entry name" value="NAD(P)-binding Rossmann-like Domain"/>
    <property type="match status" value="1"/>
</dbReference>
<dbReference type="PIRSF" id="PIRSF001439">
    <property type="entry name" value="CryM"/>
    <property type="match status" value="1"/>
</dbReference>
<dbReference type="PANTHER" id="PTHR13812:SF19">
    <property type="entry name" value="KETIMINE REDUCTASE MU-CRYSTALLIN"/>
    <property type="match status" value="1"/>
</dbReference>
<feature type="active site" description="Proton donor/acceptor" evidence="1">
    <location>
        <position position="63"/>
    </location>
</feature>
<sequence length="313" mass="33189">MRYYPAPESSIQMSDVINAVKMAFLDHGNGICTMPPKSYVPLPGGDFRTMPSYLPSLKTAGVKVVNVHPNNRAQGLPTVMGTIILLDPPTGRPVAIFNATGLTNLRTGAAAAVATSTLAPMKQGTLGMIGAGQQARSGLLAIKEVLEIESVRVWSRSLKTAEHLVAEFPTLDITITSPKHTADSDVLLTTTPSVKPVVMNDWISDGTHINAIGADAPGKQELESTLLRRAEIFVDDIEQAIHSGEVNVPISSGFISPDSIRGTLGEVLVGKIQRSSRETVTIFDSTGIAITDLAVASEAVKHGNYIDLPFPTG</sequence>
<feature type="binding site" evidence="1">
    <location>
        <position position="285"/>
    </location>
    <ligand>
        <name>NAD(+)</name>
        <dbReference type="ChEBI" id="CHEBI:57540"/>
    </ligand>
</feature>
<keyword evidence="1" id="KW-0547">Nucleotide-binding</keyword>
<comment type="catalytic activity">
    <reaction evidence="1">
        <text>L-alanine + NAD(+) + H2O = pyruvate + NH4(+) + NADH + H(+)</text>
        <dbReference type="Rhea" id="RHEA:18405"/>
        <dbReference type="ChEBI" id="CHEBI:15361"/>
        <dbReference type="ChEBI" id="CHEBI:15377"/>
        <dbReference type="ChEBI" id="CHEBI:15378"/>
        <dbReference type="ChEBI" id="CHEBI:28938"/>
        <dbReference type="ChEBI" id="CHEBI:57540"/>
        <dbReference type="ChEBI" id="CHEBI:57945"/>
        <dbReference type="ChEBI" id="CHEBI:57972"/>
        <dbReference type="EC" id="1.4.1.1"/>
    </reaction>
</comment>